<dbReference type="RefSeq" id="WP_344438963.1">
    <property type="nucleotide sequence ID" value="NZ_BAAASL010000026.1"/>
</dbReference>
<dbReference type="PANTHER" id="PTHR30177:SF4">
    <property type="entry name" value="OSMOPROTECTANT IMPORT PERMEASE PROTEIN OSMW"/>
    <property type="match status" value="1"/>
</dbReference>
<keyword evidence="5 6" id="KW-0472">Membrane</keyword>
<feature type="transmembrane region" description="Helical" evidence="6">
    <location>
        <begin position="86"/>
        <end position="107"/>
    </location>
</feature>
<gene>
    <name evidence="8" type="ORF">GCM10010315_54330</name>
</gene>
<evidence type="ECO:0000313" key="9">
    <source>
        <dbReference type="Proteomes" id="UP001500886"/>
    </source>
</evidence>
<feature type="domain" description="ABC transmembrane type-1" evidence="7">
    <location>
        <begin position="29"/>
        <end position="208"/>
    </location>
</feature>
<keyword evidence="2 6" id="KW-0813">Transport</keyword>
<evidence type="ECO:0000313" key="8">
    <source>
        <dbReference type="EMBL" id="GAA2724473.1"/>
    </source>
</evidence>
<evidence type="ECO:0000256" key="6">
    <source>
        <dbReference type="RuleBase" id="RU363032"/>
    </source>
</evidence>
<evidence type="ECO:0000256" key="3">
    <source>
        <dbReference type="ARBA" id="ARBA00022692"/>
    </source>
</evidence>
<evidence type="ECO:0000256" key="1">
    <source>
        <dbReference type="ARBA" id="ARBA00004141"/>
    </source>
</evidence>
<dbReference type="CDD" id="cd06261">
    <property type="entry name" value="TM_PBP2"/>
    <property type="match status" value="1"/>
</dbReference>
<dbReference type="Proteomes" id="UP001500886">
    <property type="component" value="Unassembled WGS sequence"/>
</dbReference>
<name>A0ABN3U5G5_9ACTN</name>
<reference evidence="9" key="1">
    <citation type="journal article" date="2019" name="Int. J. Syst. Evol. Microbiol.">
        <title>The Global Catalogue of Microorganisms (GCM) 10K type strain sequencing project: providing services to taxonomists for standard genome sequencing and annotation.</title>
        <authorList>
            <consortium name="The Broad Institute Genomics Platform"/>
            <consortium name="The Broad Institute Genome Sequencing Center for Infectious Disease"/>
            <person name="Wu L."/>
            <person name="Ma J."/>
        </authorList>
    </citation>
    <scope>NUCLEOTIDE SEQUENCE [LARGE SCALE GENOMIC DNA]</scope>
    <source>
        <strain evidence="9">JCM 4542</strain>
    </source>
</reference>
<dbReference type="Pfam" id="PF00528">
    <property type="entry name" value="BPD_transp_1"/>
    <property type="match status" value="1"/>
</dbReference>
<organism evidence="8 9">
    <name type="scientific">Streptomyces luteosporeus</name>
    <dbReference type="NCBI Taxonomy" id="173856"/>
    <lineage>
        <taxon>Bacteria</taxon>
        <taxon>Bacillati</taxon>
        <taxon>Actinomycetota</taxon>
        <taxon>Actinomycetes</taxon>
        <taxon>Kitasatosporales</taxon>
        <taxon>Streptomycetaceae</taxon>
        <taxon>Streptomyces</taxon>
    </lineage>
</organism>
<evidence type="ECO:0000259" key="7">
    <source>
        <dbReference type="PROSITE" id="PS50928"/>
    </source>
</evidence>
<comment type="caution">
    <text evidence="8">The sequence shown here is derived from an EMBL/GenBank/DDBJ whole genome shotgun (WGS) entry which is preliminary data.</text>
</comment>
<feature type="transmembrane region" description="Helical" evidence="6">
    <location>
        <begin position="191"/>
        <end position="211"/>
    </location>
</feature>
<dbReference type="InterPro" id="IPR051204">
    <property type="entry name" value="ABC_transp_perm/SBD"/>
</dbReference>
<protein>
    <submittedName>
        <fullName evidence="8">ABC transporter permease subunit</fullName>
    </submittedName>
</protein>
<dbReference type="SUPFAM" id="SSF161098">
    <property type="entry name" value="MetI-like"/>
    <property type="match status" value="1"/>
</dbReference>
<comment type="subcellular location">
    <subcellularLocation>
        <location evidence="6">Cell membrane</location>
        <topology evidence="6">Multi-pass membrane protein</topology>
    </subcellularLocation>
    <subcellularLocation>
        <location evidence="1">Membrane</location>
        <topology evidence="1">Multi-pass membrane protein</topology>
    </subcellularLocation>
</comment>
<feature type="transmembrane region" description="Helical" evidence="6">
    <location>
        <begin position="154"/>
        <end position="179"/>
    </location>
</feature>
<comment type="similarity">
    <text evidence="6">Belongs to the binding-protein-dependent transport system permease family.</text>
</comment>
<keyword evidence="4 6" id="KW-1133">Transmembrane helix</keyword>
<dbReference type="PANTHER" id="PTHR30177">
    <property type="entry name" value="GLYCINE BETAINE/L-PROLINE TRANSPORT SYSTEM PERMEASE PROTEIN PROW"/>
    <property type="match status" value="1"/>
</dbReference>
<keyword evidence="3 6" id="KW-0812">Transmembrane</keyword>
<proteinExistence type="inferred from homology"/>
<feature type="transmembrane region" description="Helical" evidence="6">
    <location>
        <begin position="33"/>
        <end position="53"/>
    </location>
</feature>
<evidence type="ECO:0000256" key="4">
    <source>
        <dbReference type="ARBA" id="ARBA00022989"/>
    </source>
</evidence>
<dbReference type="PROSITE" id="PS50928">
    <property type="entry name" value="ABC_TM1"/>
    <property type="match status" value="1"/>
</dbReference>
<evidence type="ECO:0000256" key="5">
    <source>
        <dbReference type="ARBA" id="ARBA00023136"/>
    </source>
</evidence>
<dbReference type="InterPro" id="IPR035906">
    <property type="entry name" value="MetI-like_sf"/>
</dbReference>
<feature type="transmembrane region" description="Helical" evidence="6">
    <location>
        <begin position="60"/>
        <end position="80"/>
    </location>
</feature>
<dbReference type="Gene3D" id="1.10.3720.10">
    <property type="entry name" value="MetI-like"/>
    <property type="match status" value="1"/>
</dbReference>
<keyword evidence="9" id="KW-1185">Reference proteome</keyword>
<accession>A0ABN3U5G5</accession>
<dbReference type="InterPro" id="IPR000515">
    <property type="entry name" value="MetI-like"/>
</dbReference>
<sequence length="244" mass="25727">MAGQNCLIANDWVCGEYVRTRGTELTEATLQHIGITLSSVLIGLFVAFPLALLARRWRGFAAPVLGATTILYTVPSLAMFSLLVPVFGLSAAVVVTGLVLYSLTILVRNILAGLASVPEEAREAARGMGFGPARLLFQVELPLSVPALMAGLRIATVSTVSLTTVGAIIGYGGLGNLIYEGMHSYFKAQVLTASVLCVLLAVVADVALLGVQRLLTPWARAGARPKKRVFARRPAKDLPGEAVA</sequence>
<evidence type="ECO:0000256" key="2">
    <source>
        <dbReference type="ARBA" id="ARBA00022448"/>
    </source>
</evidence>
<dbReference type="EMBL" id="BAAASL010000026">
    <property type="protein sequence ID" value="GAA2724473.1"/>
    <property type="molecule type" value="Genomic_DNA"/>
</dbReference>